<dbReference type="EMBL" id="CP000463">
    <property type="protein sequence ID" value="ABJ05292.1"/>
    <property type="molecule type" value="Genomic_DNA"/>
</dbReference>
<dbReference type="STRING" id="316055.RPE_1340"/>
<organism evidence="2">
    <name type="scientific">Rhodopseudomonas palustris (strain BisA53)</name>
    <dbReference type="NCBI Taxonomy" id="316055"/>
    <lineage>
        <taxon>Bacteria</taxon>
        <taxon>Pseudomonadati</taxon>
        <taxon>Pseudomonadota</taxon>
        <taxon>Alphaproteobacteria</taxon>
        <taxon>Hyphomicrobiales</taxon>
        <taxon>Nitrobacteraceae</taxon>
        <taxon>Rhodopseudomonas</taxon>
    </lineage>
</organism>
<evidence type="ECO:0000256" key="1">
    <source>
        <dbReference type="SAM" id="Phobius"/>
    </source>
</evidence>
<proteinExistence type="predicted"/>
<name>Q07RZ2_RHOP5</name>
<keyword evidence="1" id="KW-0472">Membrane</keyword>
<dbReference type="eggNOG" id="ENOG5033APD">
    <property type="taxonomic scope" value="Bacteria"/>
</dbReference>
<keyword evidence="1" id="KW-1133">Transmembrane helix</keyword>
<evidence type="ECO:0000313" key="2">
    <source>
        <dbReference type="EMBL" id="ABJ05292.1"/>
    </source>
</evidence>
<feature type="transmembrane region" description="Helical" evidence="1">
    <location>
        <begin position="12"/>
        <end position="29"/>
    </location>
</feature>
<accession>Q07RZ2</accession>
<protein>
    <submittedName>
        <fullName evidence="2">Uncharacterized protein</fullName>
    </submittedName>
</protein>
<sequence>MAELYENGRLVDLILIVVALEALFLIGMWRFAKRGVQPADFLPNLISGALMLLALRLTLGGAGWVSPIICLSMAGVVHLYDIGRRWRS</sequence>
<keyword evidence="1" id="KW-0812">Transmembrane</keyword>
<dbReference type="KEGG" id="rpe:RPE_1340"/>
<reference evidence="2" key="1">
    <citation type="submission" date="2006-09" db="EMBL/GenBank/DDBJ databases">
        <title>Complete sequence of Rhodopseudomonas palustris BisA53.</title>
        <authorList>
            <consortium name="US DOE Joint Genome Institute"/>
            <person name="Copeland A."/>
            <person name="Lucas S."/>
            <person name="Lapidus A."/>
            <person name="Barry K."/>
            <person name="Detter J.C."/>
            <person name="Glavina del Rio T."/>
            <person name="Hammon N."/>
            <person name="Israni S."/>
            <person name="Dalin E."/>
            <person name="Tice H."/>
            <person name="Pitluck S."/>
            <person name="Chain P."/>
            <person name="Malfatti S."/>
            <person name="Shin M."/>
            <person name="Vergez L."/>
            <person name="Schmutz J."/>
            <person name="Larimer F."/>
            <person name="Land M."/>
            <person name="Hauser L."/>
            <person name="Pelletier D.A."/>
            <person name="Kyrpides N."/>
            <person name="Kim E."/>
            <person name="Harwood C.S."/>
            <person name="Oda Y."/>
            <person name="Richardson P."/>
        </authorList>
    </citation>
    <scope>NUCLEOTIDE SEQUENCE [LARGE SCALE GENOMIC DNA]</scope>
    <source>
        <strain evidence="2">BisA53</strain>
    </source>
</reference>
<dbReference type="HOGENOM" id="CLU_165445_0_0_5"/>
<gene>
    <name evidence="2" type="ordered locus">RPE_1340</name>
</gene>
<feature type="transmembrane region" description="Helical" evidence="1">
    <location>
        <begin position="64"/>
        <end position="82"/>
    </location>
</feature>
<dbReference type="AlphaFoldDB" id="Q07RZ2"/>